<keyword evidence="1" id="KW-0472">Membrane</keyword>
<proteinExistence type="predicted"/>
<feature type="transmembrane region" description="Helical" evidence="1">
    <location>
        <begin position="12"/>
        <end position="33"/>
    </location>
</feature>
<keyword evidence="1" id="KW-1133">Transmembrane helix</keyword>
<comment type="caution">
    <text evidence="2">The sequence shown here is derived from an EMBL/GenBank/DDBJ whole genome shotgun (WGS) entry which is preliminary data.</text>
</comment>
<protein>
    <submittedName>
        <fullName evidence="2">Uncharacterized protein</fullName>
    </submittedName>
</protein>
<feature type="transmembrane region" description="Helical" evidence="1">
    <location>
        <begin position="119"/>
        <end position="140"/>
    </location>
</feature>
<feature type="transmembrane region" description="Helical" evidence="1">
    <location>
        <begin position="53"/>
        <end position="76"/>
    </location>
</feature>
<evidence type="ECO:0000256" key="1">
    <source>
        <dbReference type="SAM" id="Phobius"/>
    </source>
</evidence>
<dbReference type="RefSeq" id="WP_238241010.1">
    <property type="nucleotide sequence ID" value="NZ_BPQQ01000086.1"/>
</dbReference>
<dbReference type="EMBL" id="BPQQ01000086">
    <property type="protein sequence ID" value="GJE03627.1"/>
    <property type="molecule type" value="Genomic_DNA"/>
</dbReference>
<evidence type="ECO:0000313" key="3">
    <source>
        <dbReference type="Proteomes" id="UP001055153"/>
    </source>
</evidence>
<dbReference type="Proteomes" id="UP001055153">
    <property type="component" value="Unassembled WGS sequence"/>
</dbReference>
<organism evidence="2 3">
    <name type="scientific">Methylobacterium isbiliense</name>
    <dbReference type="NCBI Taxonomy" id="315478"/>
    <lineage>
        <taxon>Bacteria</taxon>
        <taxon>Pseudomonadati</taxon>
        <taxon>Pseudomonadota</taxon>
        <taxon>Alphaproteobacteria</taxon>
        <taxon>Hyphomicrobiales</taxon>
        <taxon>Methylobacteriaceae</taxon>
        <taxon>Methylobacterium</taxon>
    </lineage>
</organism>
<feature type="transmembrane region" description="Helical" evidence="1">
    <location>
        <begin position="88"/>
        <end position="107"/>
    </location>
</feature>
<accession>A0ABQ4SKE2</accession>
<sequence length="152" mass="17034">MTTARFPTRAFVLTFVVVSIWINASEIFRYFVFVMPMTRQTLAMVPDVAPMNLPVFLVWGLWDTLLVVMSVTLTWLYTQAFGAGMRSAVIVGTLSWLFFFVLFWIAMLNMNLAEPATAAIALPLAWVELVIAGVLAMRFLPAPPERVSPASR</sequence>
<name>A0ABQ4SKE2_9HYPH</name>
<reference evidence="2" key="2">
    <citation type="submission" date="2021-08" db="EMBL/GenBank/DDBJ databases">
        <authorList>
            <person name="Tani A."/>
            <person name="Ola A."/>
            <person name="Ogura Y."/>
            <person name="Katsura K."/>
            <person name="Hayashi T."/>
        </authorList>
    </citation>
    <scope>NUCLEOTIDE SEQUENCE</scope>
    <source>
        <strain evidence="2">DSM 17168</strain>
    </source>
</reference>
<keyword evidence="3" id="KW-1185">Reference proteome</keyword>
<gene>
    <name evidence="2" type="ORF">GMJLKIPL_5584</name>
</gene>
<keyword evidence="1" id="KW-0812">Transmembrane</keyword>
<reference evidence="2" key="1">
    <citation type="journal article" date="2021" name="Front. Microbiol.">
        <title>Comprehensive Comparative Genomics and Phenotyping of Methylobacterium Species.</title>
        <authorList>
            <person name="Alessa O."/>
            <person name="Ogura Y."/>
            <person name="Fujitani Y."/>
            <person name="Takami H."/>
            <person name="Hayashi T."/>
            <person name="Sahin N."/>
            <person name="Tani A."/>
        </authorList>
    </citation>
    <scope>NUCLEOTIDE SEQUENCE</scope>
    <source>
        <strain evidence="2">DSM 17168</strain>
    </source>
</reference>
<evidence type="ECO:0000313" key="2">
    <source>
        <dbReference type="EMBL" id="GJE03627.1"/>
    </source>
</evidence>